<dbReference type="EMBL" id="CAFAAJ010000069">
    <property type="protein sequence ID" value="CAB4805433.1"/>
    <property type="molecule type" value="Genomic_DNA"/>
</dbReference>
<dbReference type="InterPro" id="IPR032710">
    <property type="entry name" value="NTF2-like_dom_sf"/>
</dbReference>
<dbReference type="SUPFAM" id="SSF54427">
    <property type="entry name" value="NTF2-like"/>
    <property type="match status" value="1"/>
</dbReference>
<feature type="domain" description="SnoaL-like" evidence="1">
    <location>
        <begin position="10"/>
        <end position="117"/>
    </location>
</feature>
<evidence type="ECO:0000313" key="6">
    <source>
        <dbReference type="EMBL" id="CAB5067768.1"/>
    </source>
</evidence>
<evidence type="ECO:0000259" key="1">
    <source>
        <dbReference type="Pfam" id="PF12680"/>
    </source>
</evidence>
<name>A0A6J7UTI9_9ZZZZ</name>
<sequence>MDTEATRTLVKQFLAARSAGDLAGITAALADDAVWVLPQSSSFGPFEGRDAVAKALGGGVSGTLFDPATIRRDIHKMVVEGDTAMVQQRLSATTLKGAEYVNEYCWVYTCRDGKIARLEEYADTLHAGRVFGTVS</sequence>
<evidence type="ECO:0000313" key="4">
    <source>
        <dbReference type="EMBL" id="CAB4805433.1"/>
    </source>
</evidence>
<evidence type="ECO:0000313" key="3">
    <source>
        <dbReference type="EMBL" id="CAB4745703.1"/>
    </source>
</evidence>
<dbReference type="AlphaFoldDB" id="A0A6J7UTI9"/>
<dbReference type="EMBL" id="CAFBQP010000112">
    <property type="protein sequence ID" value="CAB5067768.1"/>
    <property type="molecule type" value="Genomic_DNA"/>
</dbReference>
<organism evidence="6">
    <name type="scientific">freshwater metagenome</name>
    <dbReference type="NCBI Taxonomy" id="449393"/>
    <lineage>
        <taxon>unclassified sequences</taxon>
        <taxon>metagenomes</taxon>
        <taxon>ecological metagenomes</taxon>
    </lineage>
</organism>
<dbReference type="Gene3D" id="3.10.450.50">
    <property type="match status" value="1"/>
</dbReference>
<accession>A0A6J7UTI9</accession>
<dbReference type="InterPro" id="IPR037401">
    <property type="entry name" value="SnoaL-like"/>
</dbReference>
<reference evidence="6" key="1">
    <citation type="submission" date="2020-05" db="EMBL/GenBank/DDBJ databases">
        <authorList>
            <person name="Chiriac C."/>
            <person name="Salcher M."/>
            <person name="Ghai R."/>
            <person name="Kavagutti S V."/>
        </authorList>
    </citation>
    <scope>NUCLEOTIDE SEQUENCE</scope>
</reference>
<dbReference type="EMBL" id="CAEZXX010000057">
    <property type="protein sequence ID" value="CAB4708288.1"/>
    <property type="molecule type" value="Genomic_DNA"/>
</dbReference>
<dbReference type="Pfam" id="PF12680">
    <property type="entry name" value="SnoaL_2"/>
    <property type="match status" value="1"/>
</dbReference>
<evidence type="ECO:0000313" key="5">
    <source>
        <dbReference type="EMBL" id="CAB4994488.1"/>
    </source>
</evidence>
<gene>
    <name evidence="2" type="ORF">UFOPK2602_00991</name>
    <name evidence="3" type="ORF">UFOPK2806_00687</name>
    <name evidence="4" type="ORF">UFOPK3001_01215</name>
    <name evidence="5" type="ORF">UFOPK3954_01376</name>
    <name evidence="6" type="ORF">UFOPK4306_02169</name>
</gene>
<proteinExistence type="predicted"/>
<dbReference type="EMBL" id="CAFBON010000139">
    <property type="protein sequence ID" value="CAB4994488.1"/>
    <property type="molecule type" value="Genomic_DNA"/>
</dbReference>
<evidence type="ECO:0000313" key="2">
    <source>
        <dbReference type="EMBL" id="CAB4708288.1"/>
    </source>
</evidence>
<dbReference type="EMBL" id="CAEZYY010000006">
    <property type="protein sequence ID" value="CAB4745703.1"/>
    <property type="molecule type" value="Genomic_DNA"/>
</dbReference>
<dbReference type="PANTHER" id="PTHR41252:SF1">
    <property type="entry name" value="BLR2505 PROTEIN"/>
    <property type="match status" value="1"/>
</dbReference>
<protein>
    <submittedName>
        <fullName evidence="6">Unannotated protein</fullName>
    </submittedName>
</protein>
<dbReference type="PANTHER" id="PTHR41252">
    <property type="entry name" value="BLR2505 PROTEIN"/>
    <property type="match status" value="1"/>
</dbReference>